<feature type="non-terminal residue" evidence="2">
    <location>
        <position position="101"/>
    </location>
</feature>
<evidence type="ECO:0000256" key="1">
    <source>
        <dbReference type="SAM" id="MobiDB-lite"/>
    </source>
</evidence>
<proteinExistence type="predicted"/>
<feature type="compositionally biased region" description="Basic and acidic residues" evidence="1">
    <location>
        <begin position="87"/>
        <end position="101"/>
    </location>
</feature>
<dbReference type="EMBL" id="CADCVW010000090">
    <property type="protein sequence ID" value="CAA9514088.1"/>
    <property type="molecule type" value="Genomic_DNA"/>
</dbReference>
<reference evidence="2" key="1">
    <citation type="submission" date="2020-02" db="EMBL/GenBank/DDBJ databases">
        <authorList>
            <person name="Meier V. D."/>
        </authorList>
    </citation>
    <scope>NUCLEOTIDE SEQUENCE</scope>
    <source>
        <strain evidence="2">AVDCRST_MAG39</strain>
    </source>
</reference>
<feature type="region of interest" description="Disordered" evidence="1">
    <location>
        <begin position="17"/>
        <end position="101"/>
    </location>
</feature>
<keyword evidence="2" id="KW-0560">Oxidoreductase</keyword>
<organism evidence="2">
    <name type="scientific">uncultured Sphingomonadaceae bacterium</name>
    <dbReference type="NCBI Taxonomy" id="169976"/>
    <lineage>
        <taxon>Bacteria</taxon>
        <taxon>Pseudomonadati</taxon>
        <taxon>Pseudomonadota</taxon>
        <taxon>Alphaproteobacteria</taxon>
        <taxon>Sphingomonadales</taxon>
        <taxon>Sphingomonadaceae</taxon>
        <taxon>environmental samples</taxon>
    </lineage>
</organism>
<feature type="non-terminal residue" evidence="2">
    <location>
        <position position="1"/>
    </location>
</feature>
<feature type="compositionally biased region" description="Basic and acidic residues" evidence="1">
    <location>
        <begin position="26"/>
        <end position="38"/>
    </location>
</feature>
<dbReference type="GO" id="GO:0016491">
    <property type="term" value="F:oxidoreductase activity"/>
    <property type="evidence" value="ECO:0007669"/>
    <property type="project" value="UniProtKB-KW"/>
</dbReference>
<gene>
    <name evidence="2" type="ORF">AVDCRST_MAG39-2249</name>
</gene>
<keyword evidence="2" id="KW-0830">Ubiquinone</keyword>
<dbReference type="EC" id="1.6.5.3" evidence="2"/>
<accession>A0A6J4T5X4</accession>
<dbReference type="AlphaFoldDB" id="A0A6J4T5X4"/>
<evidence type="ECO:0000313" key="2">
    <source>
        <dbReference type="EMBL" id="CAA9514088.1"/>
    </source>
</evidence>
<sequence length="101" mass="11810">DRARPLPRRQRHLVHAGRVRHLYQPQEHHRHPDGDRADPAVGQHQPRRLLCLPRRSRRPGIRDVRAHGGGGRGGDRLGHPRHLLPLARHDLGRRRQQDERL</sequence>
<protein>
    <submittedName>
        <fullName evidence="2">NADH-ubiquinone oxidoreductase chain K</fullName>
        <ecNumber evidence="2">1.6.5.3</ecNumber>
    </submittedName>
</protein>
<name>A0A6J4T5X4_9SPHN</name>